<dbReference type="RefSeq" id="WP_045777282.1">
    <property type="nucleotide sequence ID" value="NZ_LAJY01000703.1"/>
</dbReference>
<dbReference type="InterPro" id="IPR011990">
    <property type="entry name" value="TPR-like_helical_dom_sf"/>
</dbReference>
<comment type="caution">
    <text evidence="1">The sequence shown here is derived from an EMBL/GenBank/DDBJ whole genome shotgun (WGS) entry which is preliminary data.</text>
</comment>
<evidence type="ECO:0000313" key="1">
    <source>
        <dbReference type="EMBL" id="KJV08232.1"/>
    </source>
</evidence>
<dbReference type="EMBL" id="LAJY01000703">
    <property type="protein sequence ID" value="KJV08232.1"/>
    <property type="molecule type" value="Genomic_DNA"/>
</dbReference>
<dbReference type="SUPFAM" id="SSF48452">
    <property type="entry name" value="TPR-like"/>
    <property type="match status" value="1"/>
</dbReference>
<sequence>ATLFAILSQAYLDMRDPQSAVQLANESLKAMQSVSDPVTRAANFAFLGLIMSEASGAEGARPLLLQALRDASTLPAGREQIAALSMIAQAQGKLSDKPSATDTLAALAGRSPA</sequence>
<organism evidence="1 2">
    <name type="scientific">Elstera litoralis</name>
    <dbReference type="NCBI Taxonomy" id="552518"/>
    <lineage>
        <taxon>Bacteria</taxon>
        <taxon>Pseudomonadati</taxon>
        <taxon>Pseudomonadota</taxon>
        <taxon>Alphaproteobacteria</taxon>
        <taxon>Rhodospirillales</taxon>
        <taxon>Rhodospirillaceae</taxon>
        <taxon>Elstera</taxon>
    </lineage>
</organism>
<reference evidence="1 2" key="1">
    <citation type="submission" date="2015-03" db="EMBL/GenBank/DDBJ databases">
        <title>Draft genome sequence of Elstera litoralis.</title>
        <authorList>
            <person name="Rahalkar M.C."/>
            <person name="Dhakephalkar P.K."/>
            <person name="Pore S.D."/>
            <person name="Arora P."/>
            <person name="Kapse N.G."/>
            <person name="Pandit P.S."/>
        </authorList>
    </citation>
    <scope>NUCLEOTIDE SEQUENCE [LARGE SCALE GENOMIC DNA]</scope>
    <source>
        <strain evidence="1 2">Dia-1</strain>
    </source>
</reference>
<feature type="non-terminal residue" evidence="1">
    <location>
        <position position="1"/>
    </location>
</feature>
<gene>
    <name evidence="1" type="ORF">VZ95_19115</name>
</gene>
<proteinExistence type="predicted"/>
<dbReference type="AlphaFoldDB" id="A0A0F3INN9"/>
<keyword evidence="2" id="KW-1185">Reference proteome</keyword>
<dbReference type="Proteomes" id="UP000033774">
    <property type="component" value="Unassembled WGS sequence"/>
</dbReference>
<evidence type="ECO:0000313" key="2">
    <source>
        <dbReference type="Proteomes" id="UP000033774"/>
    </source>
</evidence>
<name>A0A0F3INN9_9PROT</name>
<dbReference type="Gene3D" id="1.25.40.10">
    <property type="entry name" value="Tetratricopeptide repeat domain"/>
    <property type="match status" value="1"/>
</dbReference>
<protein>
    <submittedName>
        <fullName evidence="1">Uncharacterized protein</fullName>
    </submittedName>
</protein>
<accession>A0A0F3INN9</accession>